<proteinExistence type="predicted"/>
<evidence type="ECO:0000313" key="3">
    <source>
        <dbReference type="Proteomes" id="UP001456524"/>
    </source>
</evidence>
<sequence length="156" mass="17452">MPGSTTSKLSISKPMERTRFMTSISYFTSSTCLLATTGSECSMFLICLPIYVTDLPKFHVLYHLLTDLLASYRILLLCCFACFACLLACLHVQFFCRIATLLKHQSKAIQRKRLAARALLAAVPTRKKQISQGLDICKATVAEPHHRHHHGVLVAE</sequence>
<name>A0ABR1XI75_9PEZI</name>
<feature type="transmembrane region" description="Helical" evidence="1">
    <location>
        <begin position="24"/>
        <end position="52"/>
    </location>
</feature>
<organism evidence="2 3">
    <name type="scientific">Phyllosticta citrichinensis</name>
    <dbReference type="NCBI Taxonomy" id="1130410"/>
    <lineage>
        <taxon>Eukaryota</taxon>
        <taxon>Fungi</taxon>
        <taxon>Dikarya</taxon>
        <taxon>Ascomycota</taxon>
        <taxon>Pezizomycotina</taxon>
        <taxon>Dothideomycetes</taxon>
        <taxon>Dothideomycetes incertae sedis</taxon>
        <taxon>Botryosphaeriales</taxon>
        <taxon>Phyllostictaceae</taxon>
        <taxon>Phyllosticta</taxon>
    </lineage>
</organism>
<accession>A0ABR1XI75</accession>
<dbReference type="Proteomes" id="UP001456524">
    <property type="component" value="Unassembled WGS sequence"/>
</dbReference>
<evidence type="ECO:0000256" key="1">
    <source>
        <dbReference type="SAM" id="Phobius"/>
    </source>
</evidence>
<keyword evidence="1" id="KW-0812">Transmembrane</keyword>
<dbReference type="EMBL" id="JBBWUH010000010">
    <property type="protein sequence ID" value="KAK8155747.1"/>
    <property type="molecule type" value="Genomic_DNA"/>
</dbReference>
<evidence type="ECO:0000313" key="2">
    <source>
        <dbReference type="EMBL" id="KAK8155747.1"/>
    </source>
</evidence>
<keyword evidence="3" id="KW-1185">Reference proteome</keyword>
<protein>
    <submittedName>
        <fullName evidence="2">Uncharacterized protein</fullName>
    </submittedName>
</protein>
<keyword evidence="1" id="KW-0472">Membrane</keyword>
<keyword evidence="1" id="KW-1133">Transmembrane helix</keyword>
<comment type="caution">
    <text evidence="2">The sequence shown here is derived from an EMBL/GenBank/DDBJ whole genome shotgun (WGS) entry which is preliminary data.</text>
</comment>
<gene>
    <name evidence="2" type="ORF">IWX90DRAFT_46938</name>
</gene>
<reference evidence="2 3" key="1">
    <citation type="journal article" date="2022" name="G3 (Bethesda)">
        <title>Enemy or ally: a genomic approach to elucidate the lifestyle of Phyllosticta citrichinaensis.</title>
        <authorList>
            <person name="Buijs V.A."/>
            <person name="Groenewald J.Z."/>
            <person name="Haridas S."/>
            <person name="LaButti K.M."/>
            <person name="Lipzen A."/>
            <person name="Martin F.M."/>
            <person name="Barry K."/>
            <person name="Grigoriev I.V."/>
            <person name="Crous P.W."/>
            <person name="Seidl M.F."/>
        </authorList>
    </citation>
    <scope>NUCLEOTIDE SEQUENCE [LARGE SCALE GENOMIC DNA]</scope>
    <source>
        <strain evidence="2 3">CBS 129764</strain>
    </source>
</reference>
<feature type="transmembrane region" description="Helical" evidence="1">
    <location>
        <begin position="72"/>
        <end position="96"/>
    </location>
</feature>